<organism evidence="3 4">
    <name type="scientific">Balneicella halophila</name>
    <dbReference type="NCBI Taxonomy" id="1537566"/>
    <lineage>
        <taxon>Bacteria</taxon>
        <taxon>Pseudomonadati</taxon>
        <taxon>Bacteroidota</taxon>
        <taxon>Bacteroidia</taxon>
        <taxon>Bacteroidales</taxon>
        <taxon>Balneicellaceae</taxon>
        <taxon>Balneicella</taxon>
    </lineage>
</organism>
<keyword evidence="1" id="KW-1133">Transmembrane helix</keyword>
<dbReference type="Proteomes" id="UP000251835">
    <property type="component" value="Unassembled WGS sequence"/>
</dbReference>
<dbReference type="PANTHER" id="PTHR34473">
    <property type="entry name" value="UPF0699 TRANSMEMBRANE PROTEIN YDBS"/>
    <property type="match status" value="1"/>
</dbReference>
<dbReference type="InterPro" id="IPR005182">
    <property type="entry name" value="YdbS-like_PH"/>
</dbReference>
<proteinExistence type="predicted"/>
<evidence type="ECO:0000259" key="2">
    <source>
        <dbReference type="Pfam" id="PF03703"/>
    </source>
</evidence>
<keyword evidence="1" id="KW-0472">Membrane</keyword>
<dbReference type="Pfam" id="PF03703">
    <property type="entry name" value="bPH_2"/>
    <property type="match status" value="1"/>
</dbReference>
<evidence type="ECO:0000313" key="3">
    <source>
        <dbReference type="EMBL" id="PVX52208.1"/>
    </source>
</evidence>
<comment type="caution">
    <text evidence="3">The sequence shown here is derived from an EMBL/GenBank/DDBJ whole genome shotgun (WGS) entry which is preliminary data.</text>
</comment>
<feature type="domain" description="YdbS-like PH" evidence="2">
    <location>
        <begin position="87"/>
        <end position="164"/>
    </location>
</feature>
<dbReference type="EMBL" id="QENZ01000003">
    <property type="protein sequence ID" value="PVX52208.1"/>
    <property type="molecule type" value="Genomic_DNA"/>
</dbReference>
<gene>
    <name evidence="3" type="ORF">C7377_0515</name>
</gene>
<keyword evidence="1" id="KW-0812">Transmembrane</keyword>
<reference evidence="3 4" key="1">
    <citation type="submission" date="2018-05" db="EMBL/GenBank/DDBJ databases">
        <title>Genomic Encyclopedia of Type Strains, Phase IV (KMG-IV): sequencing the most valuable type-strain genomes for metagenomic binning, comparative biology and taxonomic classification.</title>
        <authorList>
            <person name="Goeker M."/>
        </authorList>
    </citation>
    <scope>NUCLEOTIDE SEQUENCE [LARGE SCALE GENOMIC DNA]</scope>
    <source>
        <strain evidence="3 4">DSM 28579</strain>
    </source>
</reference>
<evidence type="ECO:0000313" key="4">
    <source>
        <dbReference type="Proteomes" id="UP000251835"/>
    </source>
</evidence>
<evidence type="ECO:0000256" key="1">
    <source>
        <dbReference type="SAM" id="Phobius"/>
    </source>
</evidence>
<feature type="transmembrane region" description="Helical" evidence="1">
    <location>
        <begin position="62"/>
        <end position="86"/>
    </location>
</feature>
<name>A0A7L4UR05_BALHA</name>
<dbReference type="PANTHER" id="PTHR34473:SF2">
    <property type="entry name" value="UPF0699 TRANSMEMBRANE PROTEIN YDBT"/>
    <property type="match status" value="1"/>
</dbReference>
<dbReference type="AlphaFoldDB" id="A0A7L4UR05"/>
<feature type="transmembrane region" description="Helical" evidence="1">
    <location>
        <begin position="35"/>
        <end position="56"/>
    </location>
</feature>
<keyword evidence="4" id="KW-1185">Reference proteome</keyword>
<sequence length="175" mass="20199">MDNDATYEQIFSESIPKSETIIFESLLPKYRKLKAIEWGIFFGILLIGAIAAYIFIDEIPSWIFILFISLYVLTLNFVYLSIYRGFRHKGFAIREKDVHYKTGWITRSITTVPMSRIQHMKVQQSAIEKLMNLAKLNIYTAGDSSNDMTIRGISFEKAQQLKALLSGKIEENDQD</sequence>
<dbReference type="RefSeq" id="WP_116495750.1">
    <property type="nucleotide sequence ID" value="NZ_QENZ01000003.1"/>
</dbReference>
<protein>
    <recommendedName>
        <fullName evidence="2">YdbS-like PH domain-containing protein</fullName>
    </recommendedName>
</protein>
<accession>A0A7L4UR05</accession>
<dbReference type="OrthoDB" id="1524472at2"/>